<reference evidence="3 4" key="1">
    <citation type="journal article" date="2016" name="Nat. Commun.">
        <title>Thousands of microbial genomes shed light on interconnected biogeochemical processes in an aquifer system.</title>
        <authorList>
            <person name="Anantharaman K."/>
            <person name="Brown C.T."/>
            <person name="Hug L.A."/>
            <person name="Sharon I."/>
            <person name="Castelle C.J."/>
            <person name="Probst A.J."/>
            <person name="Thomas B.C."/>
            <person name="Singh A."/>
            <person name="Wilkins M.J."/>
            <person name="Karaoz U."/>
            <person name="Brodie E.L."/>
            <person name="Williams K.H."/>
            <person name="Hubbard S.S."/>
            <person name="Banfield J.F."/>
        </authorList>
    </citation>
    <scope>NUCLEOTIDE SEQUENCE [LARGE SCALE GENOMIC DNA]</scope>
</reference>
<protein>
    <recommendedName>
        <fullName evidence="5">Malate dehydrogenase</fullName>
    </recommendedName>
</protein>
<evidence type="ECO:0000313" key="3">
    <source>
        <dbReference type="EMBL" id="OGG11969.1"/>
    </source>
</evidence>
<comment type="caution">
    <text evidence="3">The sequence shown here is derived from an EMBL/GenBank/DDBJ whole genome shotgun (WGS) entry which is preliminary data.</text>
</comment>
<gene>
    <name evidence="3" type="ORF">A2Z00_03980</name>
</gene>
<evidence type="ECO:0000256" key="2">
    <source>
        <dbReference type="ARBA" id="ARBA00023002"/>
    </source>
</evidence>
<comment type="similarity">
    <text evidence="1">Belongs to the LDH2/MDH2 oxidoreductase family.</text>
</comment>
<accession>A0A1F5ZHI1</accession>
<dbReference type="PANTHER" id="PTHR11091:SF0">
    <property type="entry name" value="MALATE DEHYDROGENASE"/>
    <property type="match status" value="1"/>
</dbReference>
<dbReference type="Gene3D" id="1.10.1530.10">
    <property type="match status" value="1"/>
</dbReference>
<keyword evidence="2" id="KW-0560">Oxidoreductase</keyword>
<dbReference type="GO" id="GO:0016491">
    <property type="term" value="F:oxidoreductase activity"/>
    <property type="evidence" value="ECO:0007669"/>
    <property type="project" value="UniProtKB-KW"/>
</dbReference>
<dbReference type="InterPro" id="IPR003767">
    <property type="entry name" value="Malate/L-lactate_DH-like"/>
</dbReference>
<dbReference type="AlphaFoldDB" id="A0A1F5ZHI1"/>
<evidence type="ECO:0008006" key="5">
    <source>
        <dbReference type="Google" id="ProtNLM"/>
    </source>
</evidence>
<dbReference type="InterPro" id="IPR043144">
    <property type="entry name" value="Mal/L-sulf/L-lact_DH-like_ah"/>
</dbReference>
<sequence length="342" mass="37216">MAPAVIRDIGLACFRRAGVSPGMSRLVVESLVVTSLRGVDSHGIRLIPHYVRAIMLGRVNMAPRLRFHKTLPGTGILEADNALGIIAGTRAMEEAIRMGNNVGMGAVAVAHSSHFGAAGLYTIKAAKRGMIGFACTHVEALVLPPNGKKPFLGTNAISIAVPCAGEDPICLDMATTTMTLNKLMMYRAAHKKIPEGLVADKNGRMTTDPTRAVYLTHFGSYKGYGFAFMVDMFSSMLSGMPWGPHLTPMFPLTGDKRNLGHFFWAINIKGFQKLETFKRRMRKMADELRTIPSVTGDSVMVPGDPEKHEYDKRIKSNRIPIPQADYASLCAVAKELGVTIDN</sequence>
<dbReference type="SUPFAM" id="SSF89733">
    <property type="entry name" value="L-sulfolactate dehydrogenase-like"/>
    <property type="match status" value="1"/>
</dbReference>
<evidence type="ECO:0000256" key="1">
    <source>
        <dbReference type="ARBA" id="ARBA00006056"/>
    </source>
</evidence>
<dbReference type="InterPro" id="IPR043143">
    <property type="entry name" value="Mal/L-sulf/L-lact_DH-like_NADP"/>
</dbReference>
<proteinExistence type="inferred from homology"/>
<dbReference type="Proteomes" id="UP000177268">
    <property type="component" value="Unassembled WGS sequence"/>
</dbReference>
<dbReference type="STRING" id="1798370.A2Z00_03980"/>
<organism evidence="3 4">
    <name type="scientific">Candidatus Gottesmanbacteria bacterium RBG_13_45_10</name>
    <dbReference type="NCBI Taxonomy" id="1798370"/>
    <lineage>
        <taxon>Bacteria</taxon>
        <taxon>Candidatus Gottesmaniibacteriota</taxon>
    </lineage>
</organism>
<name>A0A1F5ZHI1_9BACT</name>
<dbReference type="EMBL" id="MFIZ01000009">
    <property type="protein sequence ID" value="OGG11969.1"/>
    <property type="molecule type" value="Genomic_DNA"/>
</dbReference>
<dbReference type="Pfam" id="PF02615">
    <property type="entry name" value="Ldh_2"/>
    <property type="match status" value="1"/>
</dbReference>
<evidence type="ECO:0000313" key="4">
    <source>
        <dbReference type="Proteomes" id="UP000177268"/>
    </source>
</evidence>
<dbReference type="Gene3D" id="3.30.1370.60">
    <property type="entry name" value="Hypothetical oxidoreductase yiak, domain 2"/>
    <property type="match status" value="1"/>
</dbReference>
<dbReference type="InterPro" id="IPR036111">
    <property type="entry name" value="Mal/L-sulfo/L-lacto_DH-like_sf"/>
</dbReference>
<dbReference type="PANTHER" id="PTHR11091">
    <property type="entry name" value="OXIDOREDUCTASE-RELATED"/>
    <property type="match status" value="1"/>
</dbReference>